<protein>
    <recommendedName>
        <fullName evidence="4">2-amino-4-hydroxy-6-hydroxymethyldihydropteridine pyrophosphokinase</fullName>
        <ecNumber evidence="3">2.7.6.3</ecNumber>
    </recommendedName>
    <alternativeName>
        <fullName evidence="11">6-hydroxymethyl-7,8-dihydropterin pyrophosphokinase</fullName>
    </alternativeName>
    <alternativeName>
        <fullName evidence="12">7,8-dihydro-6-hydroxymethylpterin-pyrophosphokinase</fullName>
    </alternativeName>
</protein>
<dbReference type="GO" id="GO:0005524">
    <property type="term" value="F:ATP binding"/>
    <property type="evidence" value="ECO:0007669"/>
    <property type="project" value="UniProtKB-KW"/>
</dbReference>
<dbReference type="GO" id="GO:0046654">
    <property type="term" value="P:tetrahydrofolate biosynthetic process"/>
    <property type="evidence" value="ECO:0007669"/>
    <property type="project" value="UniProtKB-UniPathway"/>
</dbReference>
<keyword evidence="5 14" id="KW-0808">Transferase</keyword>
<dbReference type="Pfam" id="PF01288">
    <property type="entry name" value="HPPK"/>
    <property type="match status" value="1"/>
</dbReference>
<dbReference type="Proteomes" id="UP000320386">
    <property type="component" value="Chromosome"/>
</dbReference>
<dbReference type="EMBL" id="CP036280">
    <property type="protein sequence ID" value="QDU72155.1"/>
    <property type="molecule type" value="Genomic_DNA"/>
</dbReference>
<dbReference type="KEGG" id="mcad:Pan265_20180"/>
<dbReference type="GO" id="GO:0016301">
    <property type="term" value="F:kinase activity"/>
    <property type="evidence" value="ECO:0007669"/>
    <property type="project" value="UniProtKB-KW"/>
</dbReference>
<dbReference type="CDD" id="cd00483">
    <property type="entry name" value="HPPK"/>
    <property type="match status" value="1"/>
</dbReference>
<evidence type="ECO:0000313" key="14">
    <source>
        <dbReference type="EMBL" id="QDU72155.1"/>
    </source>
</evidence>
<name>A0A518BYV9_9BACT</name>
<dbReference type="AlphaFoldDB" id="A0A518BYV9"/>
<reference evidence="14 15" key="1">
    <citation type="submission" date="2019-02" db="EMBL/GenBank/DDBJ databases">
        <title>Deep-cultivation of Planctomycetes and their phenomic and genomic characterization uncovers novel biology.</title>
        <authorList>
            <person name="Wiegand S."/>
            <person name="Jogler M."/>
            <person name="Boedeker C."/>
            <person name="Pinto D."/>
            <person name="Vollmers J."/>
            <person name="Rivas-Marin E."/>
            <person name="Kohn T."/>
            <person name="Peeters S.H."/>
            <person name="Heuer A."/>
            <person name="Rast P."/>
            <person name="Oberbeckmann S."/>
            <person name="Bunk B."/>
            <person name="Jeske O."/>
            <person name="Meyerdierks A."/>
            <person name="Storesund J.E."/>
            <person name="Kallscheuer N."/>
            <person name="Luecker S."/>
            <person name="Lage O.M."/>
            <person name="Pohl T."/>
            <person name="Merkel B.J."/>
            <person name="Hornburger P."/>
            <person name="Mueller R.-W."/>
            <person name="Bruemmer F."/>
            <person name="Labrenz M."/>
            <person name="Spormann A.M."/>
            <person name="Op den Camp H."/>
            <person name="Overmann J."/>
            <person name="Amann R."/>
            <person name="Jetten M.S.M."/>
            <person name="Mascher T."/>
            <person name="Medema M.H."/>
            <person name="Devos D.P."/>
            <person name="Kaster A.-K."/>
            <person name="Ovreas L."/>
            <person name="Rohde M."/>
            <person name="Galperin M.Y."/>
            <person name="Jogler C."/>
        </authorList>
    </citation>
    <scope>NUCLEOTIDE SEQUENCE [LARGE SCALE GENOMIC DNA]</scope>
    <source>
        <strain evidence="14 15">Pan265</strain>
    </source>
</reference>
<dbReference type="PANTHER" id="PTHR43071:SF1">
    <property type="entry name" value="2-AMINO-4-HYDROXY-6-HYDROXYMETHYLDIHYDROPTERIDINE PYROPHOSPHOKINASE"/>
    <property type="match status" value="1"/>
</dbReference>
<evidence type="ECO:0000313" key="15">
    <source>
        <dbReference type="Proteomes" id="UP000320386"/>
    </source>
</evidence>
<dbReference type="NCBIfam" id="TIGR01498">
    <property type="entry name" value="folK"/>
    <property type="match status" value="1"/>
</dbReference>
<evidence type="ECO:0000256" key="3">
    <source>
        <dbReference type="ARBA" id="ARBA00013253"/>
    </source>
</evidence>
<dbReference type="GO" id="GO:0003848">
    <property type="term" value="F:2-amino-4-hydroxy-6-hydroxymethyldihydropteridine diphosphokinase activity"/>
    <property type="evidence" value="ECO:0007669"/>
    <property type="project" value="UniProtKB-EC"/>
</dbReference>
<evidence type="ECO:0000256" key="4">
    <source>
        <dbReference type="ARBA" id="ARBA00016218"/>
    </source>
</evidence>
<evidence type="ECO:0000256" key="2">
    <source>
        <dbReference type="ARBA" id="ARBA00005810"/>
    </source>
</evidence>
<dbReference type="OrthoDB" id="9808041at2"/>
<keyword evidence="6" id="KW-0547">Nucleotide-binding</keyword>
<comment type="similarity">
    <text evidence="2">Belongs to the HPPK family.</text>
</comment>
<dbReference type="PANTHER" id="PTHR43071">
    <property type="entry name" value="2-AMINO-4-HYDROXY-6-HYDROXYMETHYLDIHYDROPTERIDINE PYROPHOSPHOKINASE"/>
    <property type="match status" value="1"/>
</dbReference>
<dbReference type="SUPFAM" id="SSF55083">
    <property type="entry name" value="6-hydroxymethyl-7,8-dihydropterin pyrophosphokinase, HPPK"/>
    <property type="match status" value="1"/>
</dbReference>
<organism evidence="14 15">
    <name type="scientific">Mucisphaera calidilacus</name>
    <dbReference type="NCBI Taxonomy" id="2527982"/>
    <lineage>
        <taxon>Bacteria</taxon>
        <taxon>Pseudomonadati</taxon>
        <taxon>Planctomycetota</taxon>
        <taxon>Phycisphaerae</taxon>
        <taxon>Phycisphaerales</taxon>
        <taxon>Phycisphaeraceae</taxon>
        <taxon>Mucisphaera</taxon>
    </lineage>
</organism>
<evidence type="ECO:0000256" key="6">
    <source>
        <dbReference type="ARBA" id="ARBA00022741"/>
    </source>
</evidence>
<evidence type="ECO:0000256" key="7">
    <source>
        <dbReference type="ARBA" id="ARBA00022777"/>
    </source>
</evidence>
<keyword evidence="7 14" id="KW-0418">Kinase</keyword>
<evidence type="ECO:0000256" key="12">
    <source>
        <dbReference type="ARBA" id="ARBA00033413"/>
    </source>
</evidence>
<accession>A0A518BYV9</accession>
<proteinExistence type="inferred from homology"/>
<dbReference type="RefSeq" id="WP_145446332.1">
    <property type="nucleotide sequence ID" value="NZ_CP036280.1"/>
</dbReference>
<evidence type="ECO:0000256" key="5">
    <source>
        <dbReference type="ARBA" id="ARBA00022679"/>
    </source>
</evidence>
<evidence type="ECO:0000256" key="1">
    <source>
        <dbReference type="ARBA" id="ARBA00005051"/>
    </source>
</evidence>
<feature type="domain" description="7,8-dihydro-6-hydroxymethylpterin-pyrophosphokinase" evidence="13">
    <location>
        <begin position="5"/>
        <end position="135"/>
    </location>
</feature>
<evidence type="ECO:0000256" key="9">
    <source>
        <dbReference type="ARBA" id="ARBA00022909"/>
    </source>
</evidence>
<dbReference type="EC" id="2.7.6.3" evidence="3"/>
<dbReference type="InterPro" id="IPR035907">
    <property type="entry name" value="Hppk_sf"/>
</dbReference>
<dbReference type="InterPro" id="IPR000550">
    <property type="entry name" value="Hppk"/>
</dbReference>
<evidence type="ECO:0000256" key="11">
    <source>
        <dbReference type="ARBA" id="ARBA00029766"/>
    </source>
</evidence>
<dbReference type="GO" id="GO:0046656">
    <property type="term" value="P:folic acid biosynthetic process"/>
    <property type="evidence" value="ECO:0007669"/>
    <property type="project" value="UniProtKB-KW"/>
</dbReference>
<keyword evidence="15" id="KW-1185">Reference proteome</keyword>
<keyword evidence="9" id="KW-0289">Folate biosynthesis</keyword>
<dbReference type="Gene3D" id="3.30.70.560">
    <property type="entry name" value="7,8-Dihydro-6-hydroxymethylpterin-pyrophosphokinase HPPK"/>
    <property type="match status" value="1"/>
</dbReference>
<evidence type="ECO:0000259" key="13">
    <source>
        <dbReference type="Pfam" id="PF01288"/>
    </source>
</evidence>
<evidence type="ECO:0000256" key="8">
    <source>
        <dbReference type="ARBA" id="ARBA00022840"/>
    </source>
</evidence>
<gene>
    <name evidence="14" type="primary">folK</name>
    <name evidence="14" type="ORF">Pan265_20180</name>
</gene>
<comment type="pathway">
    <text evidence="1">Cofactor biosynthesis; tetrahydrofolate biosynthesis; 2-amino-4-hydroxy-6-hydroxymethyl-7,8-dihydropteridine diphosphate from 7,8-dihydroneopterin triphosphate: step 4/4.</text>
</comment>
<evidence type="ECO:0000256" key="10">
    <source>
        <dbReference type="ARBA" id="ARBA00029409"/>
    </source>
</evidence>
<dbReference type="UniPathway" id="UPA00077">
    <property type="reaction ID" value="UER00155"/>
</dbReference>
<sequence length="177" mass="19369">MSTLYLALGSNLGDRIAYLNLARDTVARWPVTTLRRASRVYETAPVGPPGQGPYLNQVLELTTDLTPRDALSEAKRLEAAAHRTPTPPGTWEARTLDVDLLIHDDLIVDDDDLTLPHPRLHERPFVLAPLAELAPDRVHPVLHRTVAQLLEAVGHEGILTILDGCRSRASSDAGGTR</sequence>
<keyword evidence="8" id="KW-0067">ATP-binding</keyword>
<comment type="function">
    <text evidence="10">Catalyzes the transfer of pyrophosphate from adenosine triphosphate (ATP) to 6-hydroxymethyl-7,8-dihydropterin, an enzymatic step in folate biosynthesis pathway.</text>
</comment>